<dbReference type="Proteomes" id="UP000282674">
    <property type="component" value="Unassembled WGS sequence"/>
</dbReference>
<accession>A0A3M2LQY4</accession>
<reference evidence="1 3" key="1">
    <citation type="submission" date="2018-10" db="EMBL/GenBank/DDBJ databases">
        <title>Isolation from soil.</title>
        <authorList>
            <person name="Hu J."/>
        </authorList>
    </citation>
    <scope>NUCLEOTIDE SEQUENCE [LARGE SCALE GENOMIC DNA]</scope>
    <source>
        <strain evidence="1 3">NEAU-Ht49</strain>
    </source>
</reference>
<evidence type="ECO:0000313" key="3">
    <source>
        <dbReference type="Proteomes" id="UP000282674"/>
    </source>
</evidence>
<gene>
    <name evidence="1" type="ORF">EBO15_28410</name>
    <name evidence="2" type="ORF">EBO15_28430</name>
</gene>
<comment type="caution">
    <text evidence="1">The sequence shown here is derived from an EMBL/GenBank/DDBJ whole genome shotgun (WGS) entry which is preliminary data.</text>
</comment>
<sequence>MSTIPCPISGCGRPTRGATICGACEADLERALTAVPWLVAQLDLVLSRQTRTGSSGGARSAETSLPYAPHASEASRVLASTLTAWVDELRPAEPRRIGPLCERCTHASCRLMRPLAGRTASACAVWLRARVDRIVRLPVAEELWDEITAAVWAAQRLVDRPPERRYVGQCGAGLDDGTDCDVDLYARPDAAAVTCPECGTRWDVRWRRRRLLEAAEDTLATAADLARALTGLGHEVTPEMIRGYGHRGQIVPHGRDGRGRPLYRLADVADAVAAAAARRAERSA</sequence>
<name>A0A3M2LQY4_9ACTN</name>
<dbReference type="EMBL" id="RFFG01000061">
    <property type="protein sequence ID" value="RMI39891.1"/>
    <property type="molecule type" value="Genomic_DNA"/>
</dbReference>
<dbReference type="AlphaFoldDB" id="A0A3M2LQY4"/>
<dbReference type="EMBL" id="RFFG01000061">
    <property type="protein sequence ID" value="RMI39895.1"/>
    <property type="molecule type" value="Genomic_DNA"/>
</dbReference>
<protein>
    <submittedName>
        <fullName evidence="1">Uncharacterized protein</fullName>
    </submittedName>
</protein>
<evidence type="ECO:0000313" key="2">
    <source>
        <dbReference type="EMBL" id="RMI39895.1"/>
    </source>
</evidence>
<evidence type="ECO:0000313" key="1">
    <source>
        <dbReference type="EMBL" id="RMI39891.1"/>
    </source>
</evidence>
<keyword evidence="3" id="KW-1185">Reference proteome</keyword>
<proteinExistence type="predicted"/>
<dbReference type="OrthoDB" id="4772768at2"/>
<dbReference type="RefSeq" id="WP_122197522.1">
    <property type="nucleotide sequence ID" value="NZ_JBHSKC010000034.1"/>
</dbReference>
<organism evidence="1 3">
    <name type="scientific">Actinomadura harenae</name>
    <dbReference type="NCBI Taxonomy" id="2483351"/>
    <lineage>
        <taxon>Bacteria</taxon>
        <taxon>Bacillati</taxon>
        <taxon>Actinomycetota</taxon>
        <taxon>Actinomycetes</taxon>
        <taxon>Streptosporangiales</taxon>
        <taxon>Thermomonosporaceae</taxon>
        <taxon>Actinomadura</taxon>
    </lineage>
</organism>